<dbReference type="EnsemblBacteria" id="CAD77070">
    <property type="protein sequence ID" value="CAD77070"/>
    <property type="gene ID" value="RB10929"/>
</dbReference>
<evidence type="ECO:0000256" key="1">
    <source>
        <dbReference type="SAM" id="MobiDB-lite"/>
    </source>
</evidence>
<dbReference type="AlphaFoldDB" id="Q7UK11"/>
<proteinExistence type="predicted"/>
<evidence type="ECO:0000313" key="3">
    <source>
        <dbReference type="Proteomes" id="UP000001025"/>
    </source>
</evidence>
<gene>
    <name evidence="2" type="ordered locus">RB10929</name>
</gene>
<dbReference type="Proteomes" id="UP000001025">
    <property type="component" value="Chromosome"/>
</dbReference>
<accession>Q7UK11</accession>
<dbReference type="STRING" id="243090.RB10929"/>
<sequence length="120" mass="13507">MSKTVSLLSHPDTTKPATKAAVSNRKWITSRGCLMVGPFGMRGDDIEATCYPKQRRRLGSKPRQRECDAKIVRSILRLLFERIQSVHPALSRCVLRRTAIFGRVTIEVPATRQFASPLVD</sequence>
<protein>
    <submittedName>
        <fullName evidence="2">Uncharacterized protein</fullName>
    </submittedName>
</protein>
<reference evidence="2 3" key="1">
    <citation type="journal article" date="2003" name="Proc. Natl. Acad. Sci. U.S.A.">
        <title>Complete genome sequence of the marine planctomycete Pirellula sp. strain 1.</title>
        <authorList>
            <person name="Gloeckner F.O."/>
            <person name="Kube M."/>
            <person name="Bauer M."/>
            <person name="Teeling H."/>
            <person name="Lombardot T."/>
            <person name="Ludwig W."/>
            <person name="Gade D."/>
            <person name="Beck A."/>
            <person name="Borzym K."/>
            <person name="Heitmann K."/>
            <person name="Rabus R."/>
            <person name="Schlesner H."/>
            <person name="Amann R."/>
            <person name="Reinhardt R."/>
        </authorList>
    </citation>
    <scope>NUCLEOTIDE SEQUENCE [LARGE SCALE GENOMIC DNA]</scope>
    <source>
        <strain evidence="3">DSM 10527 / NCIMB 13988 / SH1</strain>
    </source>
</reference>
<evidence type="ECO:0000313" key="2">
    <source>
        <dbReference type="EMBL" id="CAD77070.1"/>
    </source>
</evidence>
<dbReference type="HOGENOM" id="CLU_2047881_0_0_0"/>
<dbReference type="EMBL" id="BX294152">
    <property type="protein sequence ID" value="CAD77070.1"/>
    <property type="molecule type" value="Genomic_DNA"/>
</dbReference>
<keyword evidence="3" id="KW-1185">Reference proteome</keyword>
<dbReference type="InParanoid" id="Q7UK11"/>
<dbReference type="KEGG" id="rba:RB10929"/>
<organism evidence="2 3">
    <name type="scientific">Rhodopirellula baltica (strain DSM 10527 / NCIMB 13988 / SH1)</name>
    <dbReference type="NCBI Taxonomy" id="243090"/>
    <lineage>
        <taxon>Bacteria</taxon>
        <taxon>Pseudomonadati</taxon>
        <taxon>Planctomycetota</taxon>
        <taxon>Planctomycetia</taxon>
        <taxon>Pirellulales</taxon>
        <taxon>Pirellulaceae</taxon>
        <taxon>Rhodopirellula</taxon>
    </lineage>
</organism>
<name>Q7UK11_RHOBA</name>
<feature type="region of interest" description="Disordered" evidence="1">
    <location>
        <begin position="1"/>
        <end position="20"/>
    </location>
</feature>